<feature type="region of interest" description="Disordered" evidence="4">
    <location>
        <begin position="577"/>
        <end position="608"/>
    </location>
</feature>
<sequence length="650" mass="72373">MPERINKQNAMVAMGRSSATVSPKVEVGEVDTSAPFTTVKDAVTRFSEATFSGENPTMKAAKARPAERVLAKETQLRLAQNVLNKFKGRLENAETTKSQALEDLERAQTTVEELTHKLKTANESKNSVIKATEAAKDQAKQFEETNSGDLPGTNGARSQDLETANEQYTTVITELYAAKQELSKARKERDASLEAKIAAFNRAGEAEHAVNVNIEKVGALSREISAVQESIGNVKLASLEIQKEQAKTYAEKDTQRQLYKAKLEESTKRLLALKNESDIELARNLEAKLCETVYQIADLQKQIKNAKASDLESVQAVTSELDGAKGSQQKVINKENLLRNLVESLKVELENVKKEHSELKEKEAETESIAGNLHVKLRRSKYDLEVFLAEESKTRGAYEEMISTLQQLSVETEGTQREAEEMKKETEKLKLEAEASRVRLKEADKKLRNVSEENEAAKEAETRALDQIKMLSERINAARASTPECGADITISREEFESLSHTAEESNNIAEMKVKAAMARVEAVKASENEALERIEAIQKEIEDVKAANMDALKRAEVAEAAKMAVEGELQRWREREQKKAAKVTAQILPESSPQHGRKQKQNPPDKIVQVQKLEKSKSSIFEKPVSILNQRNNQIDSGSPSYWPGEKSV</sequence>
<evidence type="ECO:0000256" key="2">
    <source>
        <dbReference type="ARBA" id="ARBA00023054"/>
    </source>
</evidence>
<dbReference type="PANTHER" id="PTHR32054">
    <property type="entry name" value="HEAVY CHAIN, PUTATIVE, EXPRESSED-RELATED-RELATED"/>
    <property type="match status" value="1"/>
</dbReference>
<dbReference type="RefSeq" id="XP_016705480.1">
    <property type="nucleotide sequence ID" value="XM_016849991.2"/>
</dbReference>
<evidence type="ECO:0000256" key="3">
    <source>
        <dbReference type="SAM" id="Coils"/>
    </source>
</evidence>
<gene>
    <name evidence="6" type="primary">LOC107920332</name>
</gene>
<reference evidence="5" key="1">
    <citation type="journal article" date="2020" name="Nat. Genet.">
        <title>Genomic diversifications of five Gossypium allopolyploid species and their impact on cotton improvement.</title>
        <authorList>
            <person name="Chen Z.J."/>
            <person name="Sreedasyam A."/>
            <person name="Ando A."/>
            <person name="Song Q."/>
            <person name="De Santiago L.M."/>
            <person name="Hulse-Kemp A.M."/>
            <person name="Ding M."/>
            <person name="Ye W."/>
            <person name="Kirkbride R.C."/>
            <person name="Jenkins J."/>
            <person name="Plott C."/>
            <person name="Lovell J."/>
            <person name="Lin Y.M."/>
            <person name="Vaughn R."/>
            <person name="Liu B."/>
            <person name="Simpson S."/>
            <person name="Scheffler B.E."/>
            <person name="Wen L."/>
            <person name="Saski C.A."/>
            <person name="Grover C.E."/>
            <person name="Hu G."/>
            <person name="Conover J.L."/>
            <person name="Carlson J.W."/>
            <person name="Shu S."/>
            <person name="Boston L.B."/>
            <person name="Williams M."/>
            <person name="Peterson D.G."/>
            <person name="McGee K."/>
            <person name="Jones D.C."/>
            <person name="Wendel J.F."/>
            <person name="Stelly D.M."/>
            <person name="Grimwood J."/>
            <person name="Schmutz J."/>
        </authorList>
    </citation>
    <scope>NUCLEOTIDE SEQUENCE [LARGE SCALE GENOMIC DNA]</scope>
    <source>
        <strain evidence="5">cv. TM-1</strain>
    </source>
</reference>
<organism evidence="5 6">
    <name type="scientific">Gossypium hirsutum</name>
    <name type="common">Upland cotton</name>
    <name type="synonym">Gossypium mexicanum</name>
    <dbReference type="NCBI Taxonomy" id="3635"/>
    <lineage>
        <taxon>Eukaryota</taxon>
        <taxon>Viridiplantae</taxon>
        <taxon>Streptophyta</taxon>
        <taxon>Embryophyta</taxon>
        <taxon>Tracheophyta</taxon>
        <taxon>Spermatophyta</taxon>
        <taxon>Magnoliopsida</taxon>
        <taxon>eudicotyledons</taxon>
        <taxon>Gunneridae</taxon>
        <taxon>Pentapetalae</taxon>
        <taxon>rosids</taxon>
        <taxon>malvids</taxon>
        <taxon>Malvales</taxon>
        <taxon>Malvaceae</taxon>
        <taxon>Malvoideae</taxon>
        <taxon>Gossypium</taxon>
    </lineage>
</organism>
<feature type="coiled-coil region" evidence="3">
    <location>
        <begin position="335"/>
        <end position="369"/>
    </location>
</feature>
<dbReference type="STRING" id="3635.A0A1U8KSP5"/>
<feature type="coiled-coil region" evidence="3">
    <location>
        <begin position="405"/>
        <end position="467"/>
    </location>
</feature>
<feature type="region of interest" description="Disordered" evidence="4">
    <location>
        <begin position="136"/>
        <end position="160"/>
    </location>
</feature>
<dbReference type="AlphaFoldDB" id="A0A1U8KSP5"/>
<accession>A0A1U8KSP5</accession>
<dbReference type="KEGG" id="ghi:107920332"/>
<keyword evidence="2 3" id="KW-0175">Coiled coil</keyword>
<dbReference type="Proteomes" id="UP000818029">
    <property type="component" value="Chromosome D13"/>
</dbReference>
<feature type="region of interest" description="Disordered" evidence="4">
    <location>
        <begin position="1"/>
        <end position="26"/>
    </location>
</feature>
<evidence type="ECO:0000313" key="5">
    <source>
        <dbReference type="Proteomes" id="UP000818029"/>
    </source>
</evidence>
<dbReference type="SMR" id="A0A1U8KSP5"/>
<dbReference type="Pfam" id="PF05701">
    <property type="entry name" value="WEMBL"/>
    <property type="match status" value="1"/>
</dbReference>
<dbReference type="OrthoDB" id="983816at2759"/>
<keyword evidence="5" id="KW-1185">Reference proteome</keyword>
<feature type="compositionally biased region" description="Polar residues" evidence="4">
    <location>
        <begin position="628"/>
        <end position="641"/>
    </location>
</feature>
<evidence type="ECO:0000256" key="1">
    <source>
        <dbReference type="ARBA" id="ARBA00005485"/>
    </source>
</evidence>
<feature type="region of interest" description="Disordered" evidence="4">
    <location>
        <begin position="625"/>
        <end position="650"/>
    </location>
</feature>
<reference evidence="6" key="2">
    <citation type="submission" date="2025-08" db="UniProtKB">
        <authorList>
            <consortium name="RefSeq"/>
        </authorList>
    </citation>
    <scope>IDENTIFICATION</scope>
</reference>
<evidence type="ECO:0000313" key="6">
    <source>
        <dbReference type="RefSeq" id="XP_016705480.1"/>
    </source>
</evidence>
<dbReference type="GeneID" id="107920332"/>
<protein>
    <submittedName>
        <fullName evidence="6">WEB family protein At5g55860</fullName>
    </submittedName>
</protein>
<dbReference type="GO" id="GO:0009903">
    <property type="term" value="P:chloroplast avoidance movement"/>
    <property type="evidence" value="ECO:0000318"/>
    <property type="project" value="GO_Central"/>
</dbReference>
<feature type="coiled-coil region" evidence="3">
    <location>
        <begin position="76"/>
        <end position="124"/>
    </location>
</feature>
<dbReference type="PANTHER" id="PTHR32054:SF3">
    <property type="entry name" value="HEAVY CHAIN, PUTATIVE, EXPRESSED-RELATED"/>
    <property type="match status" value="1"/>
</dbReference>
<feature type="coiled-coil region" evidence="3">
    <location>
        <begin position="521"/>
        <end position="576"/>
    </location>
</feature>
<name>A0A1U8KSP5_GOSHI</name>
<evidence type="ECO:0000256" key="4">
    <source>
        <dbReference type="SAM" id="MobiDB-lite"/>
    </source>
</evidence>
<comment type="similarity">
    <text evidence="1">Belongs to the WEB family.</text>
</comment>
<dbReference type="PaxDb" id="3635-A0A1U8KSP5"/>
<dbReference type="GO" id="GO:0009904">
    <property type="term" value="P:chloroplast accumulation movement"/>
    <property type="evidence" value="ECO:0000318"/>
    <property type="project" value="GO_Central"/>
</dbReference>
<dbReference type="InterPro" id="IPR008545">
    <property type="entry name" value="Web"/>
</dbReference>
<proteinExistence type="inferred from homology"/>
<dbReference type="GO" id="GO:0005829">
    <property type="term" value="C:cytosol"/>
    <property type="evidence" value="ECO:0000318"/>
    <property type="project" value="GO_Central"/>
</dbReference>